<dbReference type="EMBL" id="LAZR01023305">
    <property type="protein sequence ID" value="KKL78957.1"/>
    <property type="molecule type" value="Genomic_DNA"/>
</dbReference>
<gene>
    <name evidence="2" type="ORF">LCGC14_2019660</name>
</gene>
<comment type="caution">
    <text evidence="2">The sequence shown here is derived from an EMBL/GenBank/DDBJ whole genome shotgun (WGS) entry which is preliminary data.</text>
</comment>
<reference evidence="2" key="1">
    <citation type="journal article" date="2015" name="Nature">
        <title>Complex archaea that bridge the gap between prokaryotes and eukaryotes.</title>
        <authorList>
            <person name="Spang A."/>
            <person name="Saw J.H."/>
            <person name="Jorgensen S.L."/>
            <person name="Zaremba-Niedzwiedzka K."/>
            <person name="Martijn J."/>
            <person name="Lind A.E."/>
            <person name="van Eijk R."/>
            <person name="Schleper C."/>
            <person name="Guy L."/>
            <person name="Ettema T.J."/>
        </authorList>
    </citation>
    <scope>NUCLEOTIDE SEQUENCE</scope>
</reference>
<feature type="region of interest" description="Disordered" evidence="1">
    <location>
        <begin position="1"/>
        <end position="20"/>
    </location>
</feature>
<sequence length="173" mass="19716">MGREIRMVPPNWEHPRYTTDNAPDNSLRSVVGEYIPMMDQSYEDAAAEWITGFEQWQKGEHEDQHKDWCSDIKHYWEYDSPPDSDSYRPAFTEDATWCQGYETVSEGTPFTPAFETKAELVDWLVANGDPVHGAITKEQAESFVDQKWAPSMIMTIDKSGASIKGGIESLQSE</sequence>
<evidence type="ECO:0000256" key="1">
    <source>
        <dbReference type="SAM" id="MobiDB-lite"/>
    </source>
</evidence>
<accession>A0A0F9HV10</accession>
<name>A0A0F9HV10_9ZZZZ</name>
<dbReference type="AlphaFoldDB" id="A0A0F9HV10"/>
<proteinExistence type="predicted"/>
<organism evidence="2">
    <name type="scientific">marine sediment metagenome</name>
    <dbReference type="NCBI Taxonomy" id="412755"/>
    <lineage>
        <taxon>unclassified sequences</taxon>
        <taxon>metagenomes</taxon>
        <taxon>ecological metagenomes</taxon>
    </lineage>
</organism>
<evidence type="ECO:0000313" key="2">
    <source>
        <dbReference type="EMBL" id="KKL78957.1"/>
    </source>
</evidence>
<protein>
    <submittedName>
        <fullName evidence="2">Uncharacterized protein</fullName>
    </submittedName>
</protein>